<dbReference type="RefSeq" id="WP_294180764.1">
    <property type="nucleotide sequence ID" value="NZ_JBGFFE010000013.1"/>
</dbReference>
<comment type="cofactor">
    <cofactor evidence="1">
        <name>pyridoxal 5'-phosphate</name>
        <dbReference type="ChEBI" id="CHEBI:597326"/>
    </cofactor>
</comment>
<dbReference type="InterPro" id="IPR010970">
    <property type="entry name" value="Cys_dSase_SufS"/>
</dbReference>
<dbReference type="InterPro" id="IPR015424">
    <property type="entry name" value="PyrdxlP-dep_Trfase"/>
</dbReference>
<organism evidence="8 9">
    <name type="scientific">Clostridium lapidicellarium</name>
    <dbReference type="NCBI Taxonomy" id="3240931"/>
    <lineage>
        <taxon>Bacteria</taxon>
        <taxon>Bacillati</taxon>
        <taxon>Bacillota</taxon>
        <taxon>Clostridia</taxon>
        <taxon>Eubacteriales</taxon>
        <taxon>Clostridiaceae</taxon>
        <taxon>Clostridium</taxon>
    </lineage>
</organism>
<evidence type="ECO:0000256" key="3">
    <source>
        <dbReference type="ARBA" id="ARBA00012239"/>
    </source>
</evidence>
<sequence>MSNGNVMQRDILDVNKIRKDFPILSIKVKGKDLVYFDNGATTQKPISVIKAVEHYNENLNGNPHRGAHYLGVTSTEAYEGAREKVRAFIGAKKSSEIIFTRNTTESLNLIAYSYGLNFVNKGDEIVIAISEHHSNILPWQMVARVKGAVLKYMYTNEDGKITEEEYKNKITDKTKIVSIAQVSNVLGTKYPVKDIVKYAHEKGAVAIVDGAQSTPHMKVDVSDLDADFFVFSGHKMLASMGIGVLYGKEELLNKMPPFLGGGDMIEYVTEQSATFAELPFKFEAGTQNVEGAVSLGAAIDYLNSIGLDKIEAYEQKLTEYALKKISELDYVTVYGPKNAKDKGGIISFNVKDVHPHDVATILNSYGVAVRSGHHCAQPLMKHLGIQASSRASFYFYNTFEEIDKFIEALKNVRKWLGYGRS</sequence>
<keyword evidence="4 8" id="KW-0808">Transferase</keyword>
<evidence type="ECO:0000256" key="4">
    <source>
        <dbReference type="ARBA" id="ARBA00022679"/>
    </source>
</evidence>
<dbReference type="PANTHER" id="PTHR43586">
    <property type="entry name" value="CYSTEINE DESULFURASE"/>
    <property type="match status" value="1"/>
</dbReference>
<dbReference type="InterPro" id="IPR015421">
    <property type="entry name" value="PyrdxlP-dep_Trfase_major"/>
</dbReference>
<feature type="domain" description="Aminotransferase class V" evidence="7">
    <location>
        <begin position="34"/>
        <end position="405"/>
    </location>
</feature>
<keyword evidence="9" id="KW-1185">Reference proteome</keyword>
<evidence type="ECO:0000256" key="6">
    <source>
        <dbReference type="ARBA" id="ARBA00050776"/>
    </source>
</evidence>
<comment type="similarity">
    <text evidence="2">Belongs to the class-V pyridoxal-phosphate-dependent aminotransferase family. Csd subfamily.</text>
</comment>
<dbReference type="SUPFAM" id="SSF53383">
    <property type="entry name" value="PLP-dependent transferases"/>
    <property type="match status" value="1"/>
</dbReference>
<evidence type="ECO:0000256" key="1">
    <source>
        <dbReference type="ARBA" id="ARBA00001933"/>
    </source>
</evidence>
<dbReference type="Pfam" id="PF00266">
    <property type="entry name" value="Aminotran_5"/>
    <property type="match status" value="1"/>
</dbReference>
<dbReference type="EMBL" id="JBGFFE010000013">
    <property type="protein sequence ID" value="MEY8763939.1"/>
    <property type="molecule type" value="Genomic_DNA"/>
</dbReference>
<protein>
    <recommendedName>
        <fullName evidence="3">cysteine desulfurase</fullName>
        <ecNumber evidence="3">2.8.1.7</ecNumber>
    </recommendedName>
</protein>
<accession>A0ABV4DXH1</accession>
<gene>
    <name evidence="8" type="ORF">AB8S09_09850</name>
</gene>
<reference evidence="8 9" key="1">
    <citation type="submission" date="2024-08" db="EMBL/GenBank/DDBJ databases">
        <title>Clostridium lapicellarii sp. nov., and Clostridium renhuaiense sp. nov., two species isolated from the mud in a fermentation cellar used for producing sauce-flavour Chinese liquors.</title>
        <authorList>
            <person name="Yang F."/>
            <person name="Wang H."/>
            <person name="Chen L.Q."/>
            <person name="Zhou N."/>
            <person name="Lu J.J."/>
            <person name="Pu X.X."/>
            <person name="Wan B."/>
            <person name="Wang L."/>
            <person name="Liu S.J."/>
        </authorList>
    </citation>
    <scope>NUCLEOTIDE SEQUENCE [LARGE SCALE GENOMIC DNA]</scope>
    <source>
        <strain evidence="8 9">MT-113</strain>
    </source>
</reference>
<evidence type="ECO:0000256" key="2">
    <source>
        <dbReference type="ARBA" id="ARBA00010447"/>
    </source>
</evidence>
<dbReference type="InterPro" id="IPR000192">
    <property type="entry name" value="Aminotrans_V_dom"/>
</dbReference>
<dbReference type="NCBIfam" id="TIGR01979">
    <property type="entry name" value="sufS"/>
    <property type="match status" value="1"/>
</dbReference>
<proteinExistence type="inferred from homology"/>
<dbReference type="Gene3D" id="3.90.1150.10">
    <property type="entry name" value="Aspartate Aminotransferase, domain 1"/>
    <property type="match status" value="1"/>
</dbReference>
<evidence type="ECO:0000256" key="5">
    <source>
        <dbReference type="ARBA" id="ARBA00022898"/>
    </source>
</evidence>
<dbReference type="InterPro" id="IPR015422">
    <property type="entry name" value="PyrdxlP-dep_Trfase_small"/>
</dbReference>
<name>A0ABV4DXH1_9CLOT</name>
<evidence type="ECO:0000259" key="7">
    <source>
        <dbReference type="Pfam" id="PF00266"/>
    </source>
</evidence>
<dbReference type="CDD" id="cd06453">
    <property type="entry name" value="SufS_like"/>
    <property type="match status" value="1"/>
</dbReference>
<dbReference type="Gene3D" id="3.40.640.10">
    <property type="entry name" value="Type I PLP-dependent aspartate aminotransferase-like (Major domain)"/>
    <property type="match status" value="1"/>
</dbReference>
<dbReference type="GO" id="GO:0031071">
    <property type="term" value="F:cysteine desulfurase activity"/>
    <property type="evidence" value="ECO:0007669"/>
    <property type="project" value="UniProtKB-EC"/>
</dbReference>
<dbReference type="Proteomes" id="UP001565220">
    <property type="component" value="Unassembled WGS sequence"/>
</dbReference>
<evidence type="ECO:0000313" key="9">
    <source>
        <dbReference type="Proteomes" id="UP001565220"/>
    </source>
</evidence>
<evidence type="ECO:0000313" key="8">
    <source>
        <dbReference type="EMBL" id="MEY8763939.1"/>
    </source>
</evidence>
<comment type="catalytic activity">
    <reaction evidence="6">
        <text>(sulfur carrier)-H + L-cysteine = (sulfur carrier)-SH + L-alanine</text>
        <dbReference type="Rhea" id="RHEA:43892"/>
        <dbReference type="Rhea" id="RHEA-COMP:14737"/>
        <dbReference type="Rhea" id="RHEA-COMP:14739"/>
        <dbReference type="ChEBI" id="CHEBI:29917"/>
        <dbReference type="ChEBI" id="CHEBI:35235"/>
        <dbReference type="ChEBI" id="CHEBI:57972"/>
        <dbReference type="ChEBI" id="CHEBI:64428"/>
        <dbReference type="EC" id="2.8.1.7"/>
    </reaction>
</comment>
<dbReference type="EC" id="2.8.1.7" evidence="3"/>
<keyword evidence="5" id="KW-0663">Pyridoxal phosphate</keyword>
<dbReference type="PANTHER" id="PTHR43586:SF8">
    <property type="entry name" value="CYSTEINE DESULFURASE 1, CHLOROPLASTIC"/>
    <property type="match status" value="1"/>
</dbReference>
<comment type="caution">
    <text evidence="8">The sequence shown here is derived from an EMBL/GenBank/DDBJ whole genome shotgun (WGS) entry which is preliminary data.</text>
</comment>